<protein>
    <submittedName>
        <fullName evidence="2">Flagella-associated protein CFAP57</fullName>
    </submittedName>
</protein>
<feature type="region of interest" description="Disordered" evidence="1">
    <location>
        <begin position="158"/>
        <end position="179"/>
    </location>
</feature>
<keyword evidence="3" id="KW-1185">Reference proteome</keyword>
<dbReference type="AlphaFoldDB" id="A0AAW2YSM3"/>
<proteinExistence type="predicted"/>
<reference evidence="2 3" key="1">
    <citation type="submission" date="2024-03" db="EMBL/GenBank/DDBJ databases">
        <title>The Acrasis kona genome and developmental transcriptomes reveal deep origins of eukaryotic multicellular pathways.</title>
        <authorList>
            <person name="Sheikh S."/>
            <person name="Fu C.-J."/>
            <person name="Brown M.W."/>
            <person name="Baldauf S.L."/>
        </authorList>
    </citation>
    <scope>NUCLEOTIDE SEQUENCE [LARGE SCALE GENOMIC DNA]</scope>
    <source>
        <strain evidence="2 3">ATCC MYA-3509</strain>
    </source>
</reference>
<feature type="region of interest" description="Disordered" evidence="1">
    <location>
        <begin position="1"/>
        <end position="127"/>
    </location>
</feature>
<gene>
    <name evidence="2" type="ORF">AKO1_007246</name>
</gene>
<evidence type="ECO:0000313" key="2">
    <source>
        <dbReference type="EMBL" id="KAL0480145.1"/>
    </source>
</evidence>
<keyword evidence="2" id="KW-0966">Cell projection</keyword>
<sequence length="179" mass="20325">MDKVPQVVSGFQEGHHAHLRHDSITQRDAIRDGPSIPNHGDRQFETGLRRSVQWNSDDGKMAIGGTSAIHQSESGREDDSRVRSKVTNSTTTPHLHGQQHLQELPGQRVREDSAVKGDSPKNLQDVPREEHFNQEGIIRTNAQEREIRQSVENVRRRVRKNSTRVSKTAMEYPIKGFKP</sequence>
<evidence type="ECO:0000313" key="3">
    <source>
        <dbReference type="Proteomes" id="UP001431209"/>
    </source>
</evidence>
<dbReference type="EMBL" id="JAOPGA020000631">
    <property type="protein sequence ID" value="KAL0480145.1"/>
    <property type="molecule type" value="Genomic_DNA"/>
</dbReference>
<feature type="compositionally biased region" description="Basic and acidic residues" evidence="1">
    <location>
        <begin position="108"/>
        <end position="119"/>
    </location>
</feature>
<feature type="compositionally biased region" description="Basic and acidic residues" evidence="1">
    <location>
        <begin position="13"/>
        <end position="31"/>
    </location>
</feature>
<name>A0AAW2YSM3_9EUKA</name>
<keyword evidence="2" id="KW-0969">Cilium</keyword>
<feature type="compositionally biased region" description="Basic and acidic residues" evidence="1">
    <location>
        <begin position="73"/>
        <end position="82"/>
    </location>
</feature>
<feature type="compositionally biased region" description="Basic and acidic residues" evidence="1">
    <location>
        <begin position="39"/>
        <end position="48"/>
    </location>
</feature>
<accession>A0AAW2YSM3</accession>
<organism evidence="2 3">
    <name type="scientific">Acrasis kona</name>
    <dbReference type="NCBI Taxonomy" id="1008807"/>
    <lineage>
        <taxon>Eukaryota</taxon>
        <taxon>Discoba</taxon>
        <taxon>Heterolobosea</taxon>
        <taxon>Tetramitia</taxon>
        <taxon>Eutetramitia</taxon>
        <taxon>Acrasidae</taxon>
        <taxon>Acrasis</taxon>
    </lineage>
</organism>
<comment type="caution">
    <text evidence="2">The sequence shown here is derived from an EMBL/GenBank/DDBJ whole genome shotgun (WGS) entry which is preliminary data.</text>
</comment>
<keyword evidence="2" id="KW-0282">Flagellum</keyword>
<dbReference type="Proteomes" id="UP001431209">
    <property type="component" value="Unassembled WGS sequence"/>
</dbReference>
<evidence type="ECO:0000256" key="1">
    <source>
        <dbReference type="SAM" id="MobiDB-lite"/>
    </source>
</evidence>